<dbReference type="EMBL" id="BARS01016387">
    <property type="protein sequence ID" value="GAF86886.1"/>
    <property type="molecule type" value="Genomic_DNA"/>
</dbReference>
<feature type="non-terminal residue" evidence="1">
    <location>
        <position position="1"/>
    </location>
</feature>
<proteinExistence type="predicted"/>
<reference evidence="1" key="1">
    <citation type="journal article" date="2014" name="Front. Microbiol.">
        <title>High frequency of phylogenetically diverse reductive dehalogenase-homologous genes in deep subseafloor sedimentary metagenomes.</title>
        <authorList>
            <person name="Kawai M."/>
            <person name="Futagami T."/>
            <person name="Toyoda A."/>
            <person name="Takaki Y."/>
            <person name="Nishi S."/>
            <person name="Hori S."/>
            <person name="Arai W."/>
            <person name="Tsubouchi T."/>
            <person name="Morono Y."/>
            <person name="Uchiyama I."/>
            <person name="Ito T."/>
            <person name="Fujiyama A."/>
            <person name="Inagaki F."/>
            <person name="Takami H."/>
        </authorList>
    </citation>
    <scope>NUCLEOTIDE SEQUENCE</scope>
    <source>
        <strain evidence="1">Expedition CK06-06</strain>
    </source>
</reference>
<accession>X0THX9</accession>
<sequence length="42" mass="4443">SSLGAGTLTWNYSEFDKDSVDVTTSGGPVTVRVFLGSYAEDI</sequence>
<gene>
    <name evidence="1" type="ORF">S01H1_26975</name>
</gene>
<protein>
    <submittedName>
        <fullName evidence="1">Uncharacterized protein</fullName>
    </submittedName>
</protein>
<name>X0THX9_9ZZZZ</name>
<dbReference type="AlphaFoldDB" id="X0THX9"/>
<evidence type="ECO:0000313" key="1">
    <source>
        <dbReference type="EMBL" id="GAF86886.1"/>
    </source>
</evidence>
<organism evidence="1">
    <name type="scientific">marine sediment metagenome</name>
    <dbReference type="NCBI Taxonomy" id="412755"/>
    <lineage>
        <taxon>unclassified sequences</taxon>
        <taxon>metagenomes</taxon>
        <taxon>ecological metagenomes</taxon>
    </lineage>
</organism>
<comment type="caution">
    <text evidence="1">The sequence shown here is derived from an EMBL/GenBank/DDBJ whole genome shotgun (WGS) entry which is preliminary data.</text>
</comment>